<protein>
    <submittedName>
        <fullName evidence="3">NTPase KAP family P-loop domain containing 1</fullName>
    </submittedName>
</protein>
<dbReference type="GeneTree" id="ENSGT00650000093443"/>
<dbReference type="STRING" id="13735.ENSPSIP00000000475"/>
<reference evidence="4" key="1">
    <citation type="submission" date="2011-10" db="EMBL/GenBank/DDBJ databases">
        <authorList>
            <consortium name="Soft-shell Turtle Genome Consortium"/>
        </authorList>
    </citation>
    <scope>NUCLEOTIDE SEQUENCE [LARGE SCALE GENOMIC DNA]</scope>
    <source>
        <strain evidence="4">Daiwa-1</strain>
    </source>
</reference>
<dbReference type="InterPro" id="IPR052754">
    <property type="entry name" value="NTPase_KAP_P-loop"/>
</dbReference>
<feature type="transmembrane region" description="Helical" evidence="2">
    <location>
        <begin position="23"/>
        <end position="46"/>
    </location>
</feature>
<dbReference type="HOGENOM" id="CLU_604041_0_0_1"/>
<keyword evidence="2" id="KW-0472">Membrane</keyword>
<evidence type="ECO:0000256" key="1">
    <source>
        <dbReference type="SAM" id="MobiDB-lite"/>
    </source>
</evidence>
<name>K7EXG5_PELSI</name>
<feature type="region of interest" description="Disordered" evidence="1">
    <location>
        <begin position="81"/>
        <end position="102"/>
    </location>
</feature>
<dbReference type="AlphaFoldDB" id="K7EXG5"/>
<sequence>MGKRPIFASGFCQEEWLLNKRTCLVLGGLIFVLLVGLSLLLVALLVPGVKDSSALTAIGSATTTLSGSGILMTVFSVAKKDDGQPEVQQPPGLHERSEEGNRDADQLRVLHGDLPEAAATHRPGNHQPGHVLPGAGGRGAERHKHFALRHARPLHFHPGGGSQHHCLVPGANQLHERDGRQRVPLPEPHPEMGTKSKLQQLQDAVQSREDLMYKIITRNVERGVRSVKGKTIQLVEMESPGELDQSQIDAQAVRYIHEAFYSLHDAADCLHKYIPDSIIQMRRIVNTVPITIRLLLQQNVMRHTMSARAVAAWVVLANQWPCRLSWVLQCLEDRQQMRPWEEEFRNRLLWGIFVENCRELYSMHKDLQNILALDGDSELFQMFLAKDFPFTVHEANVFLKATINLDHSIRHKLGLVRGLNSLNKAYETGGAASPTRSVPVCKGVQCSRVEECS</sequence>
<evidence type="ECO:0000313" key="4">
    <source>
        <dbReference type="Proteomes" id="UP000007267"/>
    </source>
</evidence>
<reference evidence="3" key="4">
    <citation type="submission" date="2025-09" db="UniProtKB">
        <authorList>
            <consortium name="Ensembl"/>
        </authorList>
    </citation>
    <scope>IDENTIFICATION</scope>
</reference>
<reference evidence="3" key="3">
    <citation type="submission" date="2025-08" db="UniProtKB">
        <authorList>
            <consortium name="Ensembl"/>
        </authorList>
    </citation>
    <scope>IDENTIFICATION</scope>
</reference>
<evidence type="ECO:0000256" key="2">
    <source>
        <dbReference type="SAM" id="Phobius"/>
    </source>
</evidence>
<evidence type="ECO:0000313" key="3">
    <source>
        <dbReference type="Ensembl" id="ENSPSIP00000000475.1"/>
    </source>
</evidence>
<feature type="region of interest" description="Disordered" evidence="1">
    <location>
        <begin position="117"/>
        <end position="143"/>
    </location>
</feature>
<dbReference type="EMBL" id="AGCU01035721">
    <property type="status" value="NOT_ANNOTATED_CDS"/>
    <property type="molecule type" value="Genomic_DNA"/>
</dbReference>
<feature type="transmembrane region" description="Helical" evidence="2">
    <location>
        <begin position="58"/>
        <end position="78"/>
    </location>
</feature>
<accession>K7EXG5</accession>
<reference evidence="4" key="2">
    <citation type="journal article" date="2013" name="Nat. Genet.">
        <title>The draft genomes of soft-shell turtle and green sea turtle yield insights into the development and evolution of the turtle-specific body plan.</title>
        <authorList>
            <person name="Wang Z."/>
            <person name="Pascual-Anaya J."/>
            <person name="Zadissa A."/>
            <person name="Li W."/>
            <person name="Niimura Y."/>
            <person name="Huang Z."/>
            <person name="Li C."/>
            <person name="White S."/>
            <person name="Xiong Z."/>
            <person name="Fang D."/>
            <person name="Wang B."/>
            <person name="Ming Y."/>
            <person name="Chen Y."/>
            <person name="Zheng Y."/>
            <person name="Kuraku S."/>
            <person name="Pignatelli M."/>
            <person name="Herrero J."/>
            <person name="Beal K."/>
            <person name="Nozawa M."/>
            <person name="Li Q."/>
            <person name="Wang J."/>
            <person name="Zhang H."/>
            <person name="Yu L."/>
            <person name="Shigenobu S."/>
            <person name="Wang J."/>
            <person name="Liu J."/>
            <person name="Flicek P."/>
            <person name="Searle S."/>
            <person name="Wang J."/>
            <person name="Kuratani S."/>
            <person name="Yin Y."/>
            <person name="Aken B."/>
            <person name="Zhang G."/>
            <person name="Irie N."/>
        </authorList>
    </citation>
    <scope>NUCLEOTIDE SEQUENCE [LARGE SCALE GENOMIC DNA]</scope>
    <source>
        <strain evidence="4">Daiwa-1</strain>
    </source>
</reference>
<organism evidence="3 4">
    <name type="scientific">Pelodiscus sinensis</name>
    <name type="common">Chinese softshell turtle</name>
    <name type="synonym">Trionyx sinensis</name>
    <dbReference type="NCBI Taxonomy" id="13735"/>
    <lineage>
        <taxon>Eukaryota</taxon>
        <taxon>Metazoa</taxon>
        <taxon>Chordata</taxon>
        <taxon>Craniata</taxon>
        <taxon>Vertebrata</taxon>
        <taxon>Euteleostomi</taxon>
        <taxon>Archelosauria</taxon>
        <taxon>Testudinata</taxon>
        <taxon>Testudines</taxon>
        <taxon>Cryptodira</taxon>
        <taxon>Trionychia</taxon>
        <taxon>Trionychidae</taxon>
        <taxon>Pelodiscus</taxon>
    </lineage>
</organism>
<proteinExistence type="predicted"/>
<dbReference type="Proteomes" id="UP000007267">
    <property type="component" value="Unassembled WGS sequence"/>
</dbReference>
<dbReference type="PANTHER" id="PTHR22674:SF4">
    <property type="entry name" value="NTPASE KAP FAMILY P-LOOP DOMAIN-CONTAINING PROTEIN 1"/>
    <property type="match status" value="1"/>
</dbReference>
<dbReference type="Ensembl" id="ENSPSIT00000000475.1">
    <property type="protein sequence ID" value="ENSPSIP00000000475.1"/>
    <property type="gene ID" value="ENSPSIG00000000475.1"/>
</dbReference>
<feature type="compositionally biased region" description="Basic and acidic residues" evidence="1">
    <location>
        <begin position="93"/>
        <end position="102"/>
    </location>
</feature>
<dbReference type="PANTHER" id="PTHR22674">
    <property type="entry name" value="NTPASE, KAP FAMILY P-LOOP DOMAIN-CONTAINING 1"/>
    <property type="match status" value="1"/>
</dbReference>
<dbReference type="eggNOG" id="KOG0502">
    <property type="taxonomic scope" value="Eukaryota"/>
</dbReference>
<keyword evidence="4" id="KW-1185">Reference proteome</keyword>
<keyword evidence="2" id="KW-1133">Transmembrane helix</keyword>
<keyword evidence="2" id="KW-0812">Transmembrane</keyword>